<dbReference type="AlphaFoldDB" id="A0A8T2V035"/>
<feature type="compositionally biased region" description="Basic and acidic residues" evidence="1">
    <location>
        <begin position="1145"/>
        <end position="1154"/>
    </location>
</feature>
<dbReference type="OrthoDB" id="1930285at2759"/>
<feature type="domain" description="Probable zinc-ribbon" evidence="2">
    <location>
        <begin position="909"/>
        <end position="952"/>
    </location>
</feature>
<feature type="region of interest" description="Disordered" evidence="1">
    <location>
        <begin position="967"/>
        <end position="1012"/>
    </location>
</feature>
<feature type="compositionally biased region" description="Polar residues" evidence="1">
    <location>
        <begin position="52"/>
        <end position="63"/>
    </location>
</feature>
<dbReference type="EMBL" id="CM035409">
    <property type="protein sequence ID" value="KAH7439104.1"/>
    <property type="molecule type" value="Genomic_DNA"/>
</dbReference>
<name>A0A8T2V035_CERRI</name>
<feature type="compositionally biased region" description="Low complexity" evidence="1">
    <location>
        <begin position="427"/>
        <end position="436"/>
    </location>
</feature>
<gene>
    <name evidence="4" type="ORF">KP509_04G045300</name>
</gene>
<dbReference type="Pfam" id="PF22910">
    <property type="entry name" value="EDR4-like_1st"/>
    <property type="match status" value="1"/>
</dbReference>
<dbReference type="PANTHER" id="PTHR31105:SF38">
    <property type="entry name" value="PROTEIN ENHANCED DISEASE RESISTANCE 4"/>
    <property type="match status" value="1"/>
</dbReference>
<evidence type="ECO:0000259" key="3">
    <source>
        <dbReference type="Pfam" id="PF22910"/>
    </source>
</evidence>
<protein>
    <recommendedName>
        <fullName evidence="6">Zinc-ribbon domain-containing protein</fullName>
    </recommendedName>
</protein>
<dbReference type="PANTHER" id="PTHR31105">
    <property type="entry name" value="EXTRA-LARGE G-PROTEIN-LIKE"/>
    <property type="match status" value="1"/>
</dbReference>
<feature type="region of interest" description="Disordered" evidence="1">
    <location>
        <begin position="378"/>
        <end position="442"/>
    </location>
</feature>
<accession>A0A8T2V035</accession>
<feature type="compositionally biased region" description="Polar residues" evidence="1">
    <location>
        <begin position="968"/>
        <end position="982"/>
    </location>
</feature>
<dbReference type="GO" id="GO:1900150">
    <property type="term" value="P:regulation of defense response to fungus"/>
    <property type="evidence" value="ECO:0007669"/>
    <property type="project" value="InterPro"/>
</dbReference>
<sequence length="1279" mass="142231">MAGIPLQGRVVRCPRCQVILIEPDVEIYECPECSTCLRAKKKSHSQNKSSQELPNENTDAIPANQHTDNVCEVLDKLNGIEASDYMLKDGGYISEPSSFQVVSKSENGSEGHSHFQSQSAISMVSMCQPDAISNDIINTGEECKNIRTEEASGCGIAGHVLNCEENQCVDAEEAAEECLKQDEDLSKQCDKGVKQQICNVVGSCDIVIGGCLREENQDQRCTAVEHSNCTAYKEQSGSALEALYANGKEQKGGREENESQRGRIVEHSNPIVLRDEDVPTVESVCVDQKNQEGCKISNGQRGRIVEHGNPRVLRDEDVPAVESVCVDQKKISNGTDDMVFESEVVRDTECELSFKYICSSLNSNRQLGTEKRAQRFSKLSQNASVHEDQAQSDPNFPVGHSSSNNDDSEASETYSALSESSSDDISDSGFDFPSPSEENKQSAKLLEEFVHGKQPSSCNVAAPHQLEWQDASYDSKLSISQDLNGPISLSADGMVPSDVYGGMDRNIVEHELSSNTDFTKKQSSNQFSEVDLMKEADSDLFDGAMQGSVSGIQIDSTVNEGRLVNSPSKKHKLKSNTEFSIGMVQELQSSLKKQNFQQKPEAIIVDPSTSSSADINWVYMIENSELMNDITDYKDSNSKNLFGCTNNTTQDEHQGEEKDLYALQPERDHQVDHSYYGGVDLHHGNPSMKLGAEMHQRIGFSYGMQGSYSTDASKGNKYRFQETTLNETFPSTERHNTAAPKIAEFPFQNPYACRYGKKHPNYNMEGDHFRPNNLMEGPRVCANASCSYHRSLNHLMIPMQMPGHVCCQYAYEHSFPIGMQYSHCQHLHASPFHVPPCIHCLQGEGHYQVHSQASKNNQNYQIQPSYMPSYPPACLSARFTGVQDTVMPRKKPLKSERRLECYPPLPQGGAVPYVICRLCKYILQVPVNLFPGNGAAQKLRCSSCGKVSKFRVPDSMEKSDTRALRTWTMRSSSGTSQRSVPSVKSDVKSREFSTPAVSQSAEPSYGRNLHSQYNQGSISAHHRPVVGISEVVNKNMFDKGLQREMTLKMDLNQHEISAQRSFVIDKPISQDEFFFKTLSRKSEVDTSQNLFDGFKTVSPTLDFNSVSNHDPFKNNNVSLDCIGDEKDEGLDFGAPRASDGESLDPESRMRSPENIESVDQLRCRSHSFGEHEPWVSEIEGFKQKCNMVQDGKPKVSLIKLLNQESVKFAINIEESGSFEDFMSASGLLAANSPIQTEHRNLKVTESTVQAQKHRAQGIVRKGSKYVATLVTRSLRGRFQ</sequence>
<dbReference type="InterPro" id="IPR055126">
    <property type="entry name" value="EDR4-like_N"/>
</dbReference>
<dbReference type="Proteomes" id="UP000825935">
    <property type="component" value="Chromosome 4"/>
</dbReference>
<keyword evidence="5" id="KW-1185">Reference proteome</keyword>
<proteinExistence type="predicted"/>
<feature type="region of interest" description="Disordered" evidence="1">
    <location>
        <begin position="1128"/>
        <end position="1154"/>
    </location>
</feature>
<dbReference type="OMA" id="PRCANIL"/>
<dbReference type="InterPro" id="IPR040244">
    <property type="entry name" value="EDR4-like"/>
</dbReference>
<dbReference type="Pfam" id="PF11331">
    <property type="entry name" value="Zn_ribbon_12"/>
    <property type="match status" value="1"/>
</dbReference>
<organism evidence="4 5">
    <name type="scientific">Ceratopteris richardii</name>
    <name type="common">Triangle waterfern</name>
    <dbReference type="NCBI Taxonomy" id="49495"/>
    <lineage>
        <taxon>Eukaryota</taxon>
        <taxon>Viridiplantae</taxon>
        <taxon>Streptophyta</taxon>
        <taxon>Embryophyta</taxon>
        <taxon>Tracheophyta</taxon>
        <taxon>Polypodiopsida</taxon>
        <taxon>Polypodiidae</taxon>
        <taxon>Polypodiales</taxon>
        <taxon>Pteridineae</taxon>
        <taxon>Pteridaceae</taxon>
        <taxon>Parkerioideae</taxon>
        <taxon>Ceratopteris</taxon>
    </lineage>
</organism>
<evidence type="ECO:0000313" key="5">
    <source>
        <dbReference type="Proteomes" id="UP000825935"/>
    </source>
</evidence>
<feature type="domain" description="Enhanced disease resistance 4-like N-terminal" evidence="3">
    <location>
        <begin position="9"/>
        <end position="39"/>
    </location>
</feature>
<evidence type="ECO:0000313" key="4">
    <source>
        <dbReference type="EMBL" id="KAH7439104.1"/>
    </source>
</evidence>
<evidence type="ECO:0000256" key="1">
    <source>
        <dbReference type="SAM" id="MobiDB-lite"/>
    </source>
</evidence>
<feature type="region of interest" description="Disordered" evidence="1">
    <location>
        <begin position="44"/>
        <end position="63"/>
    </location>
</feature>
<reference evidence="4" key="1">
    <citation type="submission" date="2021-08" db="EMBL/GenBank/DDBJ databases">
        <title>WGS assembly of Ceratopteris richardii.</title>
        <authorList>
            <person name="Marchant D.B."/>
            <person name="Chen G."/>
            <person name="Jenkins J."/>
            <person name="Shu S."/>
            <person name="Leebens-Mack J."/>
            <person name="Grimwood J."/>
            <person name="Schmutz J."/>
            <person name="Soltis P."/>
            <person name="Soltis D."/>
            <person name="Chen Z.-H."/>
        </authorList>
    </citation>
    <scope>NUCLEOTIDE SEQUENCE</scope>
    <source>
        <strain evidence="4">Whitten #5841</strain>
        <tissue evidence="4">Leaf</tissue>
    </source>
</reference>
<evidence type="ECO:0000259" key="2">
    <source>
        <dbReference type="Pfam" id="PF11331"/>
    </source>
</evidence>
<feature type="compositionally biased region" description="Low complexity" evidence="1">
    <location>
        <begin position="401"/>
        <end position="420"/>
    </location>
</feature>
<evidence type="ECO:0008006" key="6">
    <source>
        <dbReference type="Google" id="ProtNLM"/>
    </source>
</evidence>
<comment type="caution">
    <text evidence="4">The sequence shown here is derived from an EMBL/GenBank/DDBJ whole genome shotgun (WGS) entry which is preliminary data.</text>
</comment>
<dbReference type="InterPro" id="IPR021480">
    <property type="entry name" value="Zinc_ribbon_12"/>
</dbReference>